<evidence type="ECO:0000313" key="2">
    <source>
        <dbReference type="EMBL" id="SNS76961.1"/>
    </source>
</evidence>
<name>A0A239H712_9BACT</name>
<evidence type="ECO:0000313" key="4">
    <source>
        <dbReference type="Proteomes" id="UP000198480"/>
    </source>
</evidence>
<feature type="chain" id="PRO_5015075318" description="Lipocalin-like domain-containing protein" evidence="1">
    <location>
        <begin position="23"/>
        <end position="157"/>
    </location>
</feature>
<evidence type="ECO:0000256" key="1">
    <source>
        <dbReference type="SAM" id="SignalP"/>
    </source>
</evidence>
<evidence type="ECO:0008006" key="5">
    <source>
        <dbReference type="Google" id="ProtNLM"/>
    </source>
</evidence>
<dbReference type="AlphaFoldDB" id="A0A239H712"/>
<organism evidence="2 4">
    <name type="scientific">Belliella buryatensis</name>
    <dbReference type="NCBI Taxonomy" id="1500549"/>
    <lineage>
        <taxon>Bacteria</taxon>
        <taxon>Pseudomonadati</taxon>
        <taxon>Bacteroidota</taxon>
        <taxon>Cytophagia</taxon>
        <taxon>Cytophagales</taxon>
        <taxon>Cyclobacteriaceae</taxon>
        <taxon>Belliella</taxon>
    </lineage>
</organism>
<dbReference type="EMBL" id="FZOK01000027">
    <property type="protein sequence ID" value="SNS77070.1"/>
    <property type="molecule type" value="Genomic_DNA"/>
</dbReference>
<dbReference type="PROSITE" id="PS51257">
    <property type="entry name" value="PROKAR_LIPOPROTEIN"/>
    <property type="match status" value="1"/>
</dbReference>
<reference evidence="4" key="2">
    <citation type="submission" date="2017-06" db="EMBL/GenBank/DDBJ databases">
        <authorList>
            <person name="Varghese N."/>
            <person name="Submissions S."/>
        </authorList>
    </citation>
    <scope>NUCLEOTIDE SEQUENCE [LARGE SCALE GENOMIC DNA]</scope>
    <source>
        <strain evidence="4">5C</strain>
    </source>
</reference>
<sequence>MRNRLLIYLLLIVMGMSCSSEKEDPIPIKTAEELAIESLAGTSGTTYSIANGGSIRRNNLDESRFFEGFTLRFNVSGKTFSSTNGDDLFESSGIWEFVGNSFDKIKLSGSKPASGVDITFTRTSNQLILTFNIPTPPSGRLAGTQALSGSYEIRLNQ</sequence>
<keyword evidence="4" id="KW-1185">Reference proteome</keyword>
<proteinExistence type="predicted"/>
<keyword evidence="1" id="KW-0732">Signal</keyword>
<evidence type="ECO:0000313" key="3">
    <source>
        <dbReference type="EMBL" id="SNS77070.1"/>
    </source>
</evidence>
<gene>
    <name evidence="2" type="ORF">SAMN06295967_1272</name>
    <name evidence="3" type="ORF">SAMN06295967_1276</name>
</gene>
<feature type="signal peptide" evidence="1">
    <location>
        <begin position="1"/>
        <end position="22"/>
    </location>
</feature>
<reference evidence="2" key="1">
    <citation type="submission" date="2017-06" db="EMBL/GenBank/DDBJ databases">
        <authorList>
            <person name="Kim H.J."/>
            <person name="Triplett B.A."/>
        </authorList>
    </citation>
    <scope>NUCLEOTIDE SEQUENCE [LARGE SCALE GENOMIC DNA]</scope>
    <source>
        <strain evidence="2">5C</strain>
    </source>
</reference>
<protein>
    <recommendedName>
        <fullName evidence="5">Lipocalin-like domain-containing protein</fullName>
    </recommendedName>
</protein>
<accession>A0A239H712</accession>
<dbReference type="EMBL" id="FZOK01000027">
    <property type="protein sequence ID" value="SNS76961.1"/>
    <property type="molecule type" value="Genomic_DNA"/>
</dbReference>
<dbReference type="Proteomes" id="UP000198480">
    <property type="component" value="Unassembled WGS sequence"/>
</dbReference>